<dbReference type="Pfam" id="PF13843">
    <property type="entry name" value="DDE_Tnp_1_7"/>
    <property type="match status" value="1"/>
</dbReference>
<sequence length="146" mass="17199">MDVKMVFDHLEGLQLVRACFSRNRFCHLLTSMRFDDKSSRTQRRERDIFAPITDIWNEFQTNVQKHYAPCLDITIDEQLVPFRGRCRFLQYLPSKPDKYGLKIFWATDPETNYPIAGIPYLGKAERTRATNLGYRMVIDLVDRFAG</sequence>
<accession>A0AAV4FAH0</accession>
<keyword evidence="3" id="KW-1185">Reference proteome</keyword>
<evidence type="ECO:0000313" key="3">
    <source>
        <dbReference type="Proteomes" id="UP000762676"/>
    </source>
</evidence>
<evidence type="ECO:0000259" key="1">
    <source>
        <dbReference type="Pfam" id="PF13843"/>
    </source>
</evidence>
<dbReference type="Proteomes" id="UP000762676">
    <property type="component" value="Unassembled WGS sequence"/>
</dbReference>
<dbReference type="EMBL" id="BMAT01004151">
    <property type="protein sequence ID" value="GFR69335.1"/>
    <property type="molecule type" value="Genomic_DNA"/>
</dbReference>
<reference evidence="2 3" key="1">
    <citation type="journal article" date="2021" name="Elife">
        <title>Chloroplast acquisition without the gene transfer in kleptoplastic sea slugs, Plakobranchus ocellatus.</title>
        <authorList>
            <person name="Maeda T."/>
            <person name="Takahashi S."/>
            <person name="Yoshida T."/>
            <person name="Shimamura S."/>
            <person name="Takaki Y."/>
            <person name="Nagai Y."/>
            <person name="Toyoda A."/>
            <person name="Suzuki Y."/>
            <person name="Arimoto A."/>
            <person name="Ishii H."/>
            <person name="Satoh N."/>
            <person name="Nishiyama T."/>
            <person name="Hasebe M."/>
            <person name="Maruyama T."/>
            <person name="Minagawa J."/>
            <person name="Obokata J."/>
            <person name="Shigenobu S."/>
        </authorList>
    </citation>
    <scope>NUCLEOTIDE SEQUENCE [LARGE SCALE GENOMIC DNA]</scope>
</reference>
<dbReference type="AlphaFoldDB" id="A0AAV4FAH0"/>
<name>A0AAV4FAH0_9GAST</name>
<organism evidence="2 3">
    <name type="scientific">Elysia marginata</name>
    <dbReference type="NCBI Taxonomy" id="1093978"/>
    <lineage>
        <taxon>Eukaryota</taxon>
        <taxon>Metazoa</taxon>
        <taxon>Spiralia</taxon>
        <taxon>Lophotrochozoa</taxon>
        <taxon>Mollusca</taxon>
        <taxon>Gastropoda</taxon>
        <taxon>Heterobranchia</taxon>
        <taxon>Euthyneura</taxon>
        <taxon>Panpulmonata</taxon>
        <taxon>Sacoglossa</taxon>
        <taxon>Placobranchoidea</taxon>
        <taxon>Plakobranchidae</taxon>
        <taxon>Elysia</taxon>
    </lineage>
</organism>
<gene>
    <name evidence="2" type="ORF">ElyMa_002047200</name>
</gene>
<proteinExistence type="predicted"/>
<dbReference type="PANTHER" id="PTHR46599">
    <property type="entry name" value="PIGGYBAC TRANSPOSABLE ELEMENT-DERIVED PROTEIN 4"/>
    <property type="match status" value="1"/>
</dbReference>
<protein>
    <submittedName>
        <fullName evidence="2">PiggyBac transposable element-derived protein 4</fullName>
    </submittedName>
</protein>
<evidence type="ECO:0000313" key="2">
    <source>
        <dbReference type="EMBL" id="GFR69335.1"/>
    </source>
</evidence>
<feature type="domain" description="PiggyBac transposable element-derived protein" evidence="1">
    <location>
        <begin position="9"/>
        <end position="144"/>
    </location>
</feature>
<comment type="caution">
    <text evidence="2">The sequence shown here is derived from an EMBL/GenBank/DDBJ whole genome shotgun (WGS) entry which is preliminary data.</text>
</comment>
<dbReference type="InterPro" id="IPR029526">
    <property type="entry name" value="PGBD"/>
</dbReference>
<dbReference type="PANTHER" id="PTHR46599:SF6">
    <property type="entry name" value="DUAL SPECIFICITY PHOSPHATASE 26"/>
    <property type="match status" value="1"/>
</dbReference>